<dbReference type="InterPro" id="IPR036736">
    <property type="entry name" value="ACP-like_sf"/>
</dbReference>
<dbReference type="Proteomes" id="UP000292547">
    <property type="component" value="Chromosome"/>
</dbReference>
<name>A0A4P6TPR5_STRSO</name>
<reference evidence="2 3" key="1">
    <citation type="submission" date="2018-08" db="EMBL/GenBank/DDBJ databases">
        <title>The complete genome sequence of Streptomyces seoulensis, a pioneer strain for nickel superoxide dismutase discovery.</title>
        <authorList>
            <person name="Shin J."/>
            <person name="Lee J.-S."/>
            <person name="Lee E.-J."/>
            <person name="Youn H.-D."/>
        </authorList>
    </citation>
    <scope>NUCLEOTIDE SEQUENCE [LARGE SCALE GENOMIC DNA]</scope>
    <source>
        <strain evidence="2 3">KCTC 9819</strain>
    </source>
</reference>
<dbReference type="Gene3D" id="1.10.1200.10">
    <property type="entry name" value="ACP-like"/>
    <property type="match status" value="1"/>
</dbReference>
<sequence>MSDDKLTKILTFIHQRNPEVGELNLDDDLIDRRAVDSLAFVEFLYLLEELSGETIDPEEIDVEDFRTLRAIDKRFLHGAAAH</sequence>
<feature type="domain" description="Carrier" evidence="1">
    <location>
        <begin position="1"/>
        <end position="79"/>
    </location>
</feature>
<gene>
    <name evidence="2" type="ORF">D0Z67_01745</name>
</gene>
<evidence type="ECO:0000313" key="2">
    <source>
        <dbReference type="EMBL" id="QBJ89160.1"/>
    </source>
</evidence>
<dbReference type="AlphaFoldDB" id="A0A4P6TPR5"/>
<dbReference type="OrthoDB" id="8778689at2"/>
<evidence type="ECO:0000259" key="1">
    <source>
        <dbReference type="PROSITE" id="PS50075"/>
    </source>
</evidence>
<keyword evidence="3" id="KW-1185">Reference proteome</keyword>
<dbReference type="RefSeq" id="WP_051887550.1">
    <property type="nucleotide sequence ID" value="NZ_CP032229.1"/>
</dbReference>
<evidence type="ECO:0000313" key="3">
    <source>
        <dbReference type="Proteomes" id="UP000292547"/>
    </source>
</evidence>
<dbReference type="PROSITE" id="PS50075">
    <property type="entry name" value="CARRIER"/>
    <property type="match status" value="1"/>
</dbReference>
<dbReference type="KEGG" id="sseo:D0Z67_01745"/>
<dbReference type="InterPro" id="IPR009081">
    <property type="entry name" value="PP-bd_ACP"/>
</dbReference>
<dbReference type="EMBL" id="CP032229">
    <property type="protein sequence ID" value="QBJ89160.1"/>
    <property type="molecule type" value="Genomic_DNA"/>
</dbReference>
<dbReference type="SUPFAM" id="SSF47336">
    <property type="entry name" value="ACP-like"/>
    <property type="match status" value="1"/>
</dbReference>
<organism evidence="2 3">
    <name type="scientific">Streptomyces seoulensis</name>
    <dbReference type="NCBI Taxonomy" id="73044"/>
    <lineage>
        <taxon>Bacteria</taxon>
        <taxon>Bacillati</taxon>
        <taxon>Actinomycetota</taxon>
        <taxon>Actinomycetes</taxon>
        <taxon>Kitasatosporales</taxon>
        <taxon>Streptomycetaceae</taxon>
        <taxon>Streptomyces</taxon>
    </lineage>
</organism>
<dbReference type="STRING" id="73044.GCA_000725795_02147"/>
<protein>
    <submittedName>
        <fullName evidence="2">Acyl carrier protein</fullName>
    </submittedName>
</protein>
<accession>A0A4P6TPR5</accession>
<dbReference type="GeneID" id="300097651"/>
<proteinExistence type="predicted"/>